<sequence length="1035" mass="108819">MRNILISLLSTLFLVILALAFVPFFVSTDFLKTQVEQFVKDQSDMTLDINGDVSLSLLTGLKLSAETVSLRDQQDKPLFAIDQLDFSLALSPLLSGKADITGITLNRPVLTLTSGSNSSTTETGAVADTTTADTPSDAAQSVDLSALKIRRLTINDAELISQDEGGHDLTLLSGLDFTIAIPDFNGPADISGTLPYKDQDHDFTGTLANAGNAINGQPTLLDLDISSDLIKAKLQGELALKSSQIFVANYAANAGNVTQLFAWLGITPSPLSVGKLGLTGSVVVSGNAIDLPGLSLSLDDQTLQAAARIFTGPTMERPLVRLALDTSTLNLDKILPFDQVSQSQPSAPEASETAQNANQQQVDLAPLSSFDLTMDIRAGRLTYRGEAIRQLKFLAHLLDGKLQANLKSANVAKGNLQASLSGNISQLIWNGSFNARQLDINEIARLAGQNSPLTGTLTTDINFAAQGLQADQIVKNGNLAGVIALKNGQFTHSALQVAIPNQESASLRNITSTITISGLEAPADIKGGFSWNDETIRYASTVGLSEAFKGAPIPASLSLDARPVSIGLSGRIDPANASLSDSQLSLKTTSSKALLAWLGQEVSSGTPNVPMSLSTRLAFAPQKTSLNGLSLQMGQSRGSGDITYSTASSAKPTLNGKLAFETLDVTPFMGDGAAQGRTASKASTANAKTSTNGWDTTPIDFSGLNTLNADLAFSANSLVARDIATGPVSLQTKLQNGQLTTSLDQLSLYDGQGTGGFTVNAQSSPAKIGANFALSGMQMAQFLSDSIDLKSLSGTGGVSINLTTTGNNQAQLIGALDGTGKLEVKNGQIKGINIPQMLRTLKGNILEGWASTGSQSTDFSALTASFAFDKGIVSNSDLLMLSPLLRLTGAGNIDLPNKRIDYKTTPKLISKLKGQGGLVDADGIPIPIIIKGKLDKPRIYPDIPGILENPQAILQGLGELGGTGKAASESIQKVKKTVTKELQKQSEKLGINLNNLLQPQSSNTQTDPDQQETEQKQPALEEQLFRNVTKGLFGN</sequence>
<feature type="region of interest" description="Disordered" evidence="1">
    <location>
        <begin position="994"/>
        <end position="1019"/>
    </location>
</feature>
<dbReference type="PANTHER" id="PTHR30441:SF4">
    <property type="entry name" value="PROTEIN ASMA"/>
    <property type="match status" value="1"/>
</dbReference>
<name>A0A2N5XTM4_9HYPH</name>
<dbReference type="PANTHER" id="PTHR30441">
    <property type="entry name" value="DUF748 DOMAIN-CONTAINING PROTEIN"/>
    <property type="match status" value="1"/>
</dbReference>
<gene>
    <name evidence="3" type="ORF">C0081_07655</name>
</gene>
<evidence type="ECO:0000313" key="3">
    <source>
        <dbReference type="EMBL" id="PLW77853.1"/>
    </source>
</evidence>
<dbReference type="GO" id="GO:0005886">
    <property type="term" value="C:plasma membrane"/>
    <property type="evidence" value="ECO:0007669"/>
    <property type="project" value="TreeGrafter"/>
</dbReference>
<evidence type="ECO:0000259" key="2">
    <source>
        <dbReference type="Pfam" id="PF05170"/>
    </source>
</evidence>
<evidence type="ECO:0000313" key="4">
    <source>
        <dbReference type="Proteomes" id="UP000234881"/>
    </source>
</evidence>
<dbReference type="Pfam" id="PF05170">
    <property type="entry name" value="AsmA"/>
    <property type="match status" value="2"/>
</dbReference>
<reference evidence="3 4" key="1">
    <citation type="submission" date="2018-01" db="EMBL/GenBank/DDBJ databases">
        <title>The draft genome sequence of Cohaesibacter sp. H1304.</title>
        <authorList>
            <person name="Wang N.-N."/>
            <person name="Du Z.-J."/>
        </authorList>
    </citation>
    <scope>NUCLEOTIDE SEQUENCE [LARGE SCALE GENOMIC DNA]</scope>
    <source>
        <strain evidence="3 4">H1304</strain>
    </source>
</reference>
<dbReference type="InterPro" id="IPR007844">
    <property type="entry name" value="AsmA"/>
</dbReference>
<evidence type="ECO:0000256" key="1">
    <source>
        <dbReference type="SAM" id="MobiDB-lite"/>
    </source>
</evidence>
<dbReference type="RefSeq" id="WP_101533226.1">
    <property type="nucleotide sequence ID" value="NZ_PKUQ01000014.1"/>
</dbReference>
<dbReference type="InterPro" id="IPR052894">
    <property type="entry name" value="AsmA-related"/>
</dbReference>
<protein>
    <recommendedName>
        <fullName evidence="2">AsmA domain-containing protein</fullName>
    </recommendedName>
</protein>
<dbReference type="EMBL" id="PKUQ01000014">
    <property type="protein sequence ID" value="PLW77853.1"/>
    <property type="molecule type" value="Genomic_DNA"/>
</dbReference>
<comment type="caution">
    <text evidence="3">The sequence shown here is derived from an EMBL/GenBank/DDBJ whole genome shotgun (WGS) entry which is preliminary data.</text>
</comment>
<dbReference type="OrthoDB" id="5439561at2"/>
<keyword evidence="4" id="KW-1185">Reference proteome</keyword>
<feature type="domain" description="AsmA" evidence="2">
    <location>
        <begin position="598"/>
        <end position="877"/>
    </location>
</feature>
<proteinExistence type="predicted"/>
<feature type="domain" description="AsmA" evidence="2">
    <location>
        <begin position="6"/>
        <end position="188"/>
    </location>
</feature>
<accession>A0A2N5XTM4</accession>
<dbReference type="Proteomes" id="UP000234881">
    <property type="component" value="Unassembled WGS sequence"/>
</dbReference>
<organism evidence="3 4">
    <name type="scientific">Cohaesibacter celericrescens</name>
    <dbReference type="NCBI Taxonomy" id="2067669"/>
    <lineage>
        <taxon>Bacteria</taxon>
        <taxon>Pseudomonadati</taxon>
        <taxon>Pseudomonadota</taxon>
        <taxon>Alphaproteobacteria</taxon>
        <taxon>Hyphomicrobiales</taxon>
        <taxon>Cohaesibacteraceae</taxon>
    </lineage>
</organism>
<feature type="region of interest" description="Disordered" evidence="1">
    <location>
        <begin position="114"/>
        <end position="137"/>
    </location>
</feature>
<dbReference type="GO" id="GO:0090313">
    <property type="term" value="P:regulation of protein targeting to membrane"/>
    <property type="evidence" value="ECO:0007669"/>
    <property type="project" value="TreeGrafter"/>
</dbReference>
<dbReference type="AlphaFoldDB" id="A0A2N5XTM4"/>